<gene>
    <name evidence="1" type="ORF">OYC64_013179</name>
</gene>
<dbReference type="Proteomes" id="UP001619887">
    <property type="component" value="Unassembled WGS sequence"/>
</dbReference>
<evidence type="ECO:0000313" key="2">
    <source>
        <dbReference type="Proteomes" id="UP001619887"/>
    </source>
</evidence>
<name>A0ABD2FVA0_PAGBO</name>
<keyword evidence="2" id="KW-1185">Reference proteome</keyword>
<accession>A0ABD2FVA0</accession>
<reference evidence="1 2" key="2">
    <citation type="journal article" date="2024" name="G3 (Bethesda)">
        <title>The genome of the cryopelagic Antarctic bald notothen, Trematomus borchgrevinki.</title>
        <authorList>
            <person name="Rayamajhi N."/>
            <person name="Rivera-Colon A.G."/>
            <person name="Minhas B.F."/>
            <person name="Cheng C.C."/>
            <person name="Catchen J.M."/>
        </authorList>
    </citation>
    <scope>NUCLEOTIDE SEQUENCE [LARGE SCALE GENOMIC DNA]</scope>
    <source>
        <strain evidence="1">AGRC-2024</strain>
    </source>
</reference>
<sequence>METCPGFPTKPWLQYVQNSAARLLTRTKPWQHITPTLIHLHWLPVKCPGFSTKHSSSLTSLSMPSRPSTYRTSSVPTPLLGVCGPQTRACSPFPALASELLVTGRSVLRPPPHLECTSCKIRNAASLDIFKSSLKTHLFTMAFDP</sequence>
<dbReference type="AlphaFoldDB" id="A0ABD2FVA0"/>
<organism evidence="1 2">
    <name type="scientific">Pagothenia borchgrevinki</name>
    <name type="common">Bald rockcod</name>
    <name type="synonym">Trematomus borchgrevinki</name>
    <dbReference type="NCBI Taxonomy" id="8213"/>
    <lineage>
        <taxon>Eukaryota</taxon>
        <taxon>Metazoa</taxon>
        <taxon>Chordata</taxon>
        <taxon>Craniata</taxon>
        <taxon>Vertebrata</taxon>
        <taxon>Euteleostomi</taxon>
        <taxon>Actinopterygii</taxon>
        <taxon>Neopterygii</taxon>
        <taxon>Teleostei</taxon>
        <taxon>Neoteleostei</taxon>
        <taxon>Acanthomorphata</taxon>
        <taxon>Eupercaria</taxon>
        <taxon>Perciformes</taxon>
        <taxon>Notothenioidei</taxon>
        <taxon>Nototheniidae</taxon>
        <taxon>Pagothenia</taxon>
    </lineage>
</organism>
<protein>
    <submittedName>
        <fullName evidence="1">Uncharacterized protein</fullName>
    </submittedName>
</protein>
<reference evidence="1 2" key="1">
    <citation type="journal article" date="2022" name="G3 (Bethesda)">
        <title>Evaluating Illumina-, Nanopore-, and PacBio-based genome assembly strategies with the bald notothen, Trematomus borchgrevinki.</title>
        <authorList>
            <person name="Rayamajhi N."/>
            <person name="Cheng C.C."/>
            <person name="Catchen J.M."/>
        </authorList>
    </citation>
    <scope>NUCLEOTIDE SEQUENCE [LARGE SCALE GENOMIC DNA]</scope>
    <source>
        <strain evidence="1">AGRC-2024</strain>
    </source>
</reference>
<evidence type="ECO:0000313" key="1">
    <source>
        <dbReference type="EMBL" id="KAL3044853.1"/>
    </source>
</evidence>
<dbReference type="EMBL" id="JBIYXZ010002087">
    <property type="protein sequence ID" value="KAL3044853.1"/>
    <property type="molecule type" value="Genomic_DNA"/>
</dbReference>
<proteinExistence type="predicted"/>
<comment type="caution">
    <text evidence="1">The sequence shown here is derived from an EMBL/GenBank/DDBJ whole genome shotgun (WGS) entry which is preliminary data.</text>
</comment>